<feature type="compositionally biased region" description="Basic and acidic residues" evidence="2">
    <location>
        <begin position="100"/>
        <end position="117"/>
    </location>
</feature>
<organism evidence="4 5">
    <name type="scientific">Calocera cornea HHB12733</name>
    <dbReference type="NCBI Taxonomy" id="1353952"/>
    <lineage>
        <taxon>Eukaryota</taxon>
        <taxon>Fungi</taxon>
        <taxon>Dikarya</taxon>
        <taxon>Basidiomycota</taxon>
        <taxon>Agaricomycotina</taxon>
        <taxon>Dacrymycetes</taxon>
        <taxon>Dacrymycetales</taxon>
        <taxon>Dacrymycetaceae</taxon>
        <taxon>Calocera</taxon>
    </lineage>
</organism>
<feature type="compositionally biased region" description="Polar residues" evidence="2">
    <location>
        <begin position="299"/>
        <end position="322"/>
    </location>
</feature>
<feature type="compositionally biased region" description="Basic residues" evidence="2">
    <location>
        <begin position="1100"/>
        <end position="1114"/>
    </location>
</feature>
<dbReference type="OrthoDB" id="2635829at2759"/>
<dbReference type="PROSITE" id="PS50158">
    <property type="entry name" value="ZF_CCHC"/>
    <property type="match status" value="1"/>
</dbReference>
<dbReference type="EMBL" id="KV423936">
    <property type="protein sequence ID" value="KZT59882.1"/>
    <property type="molecule type" value="Genomic_DNA"/>
</dbReference>
<evidence type="ECO:0000313" key="4">
    <source>
        <dbReference type="EMBL" id="KZT59882.1"/>
    </source>
</evidence>
<feature type="compositionally biased region" description="Low complexity" evidence="2">
    <location>
        <begin position="372"/>
        <end position="383"/>
    </location>
</feature>
<evidence type="ECO:0000256" key="2">
    <source>
        <dbReference type="SAM" id="MobiDB-lite"/>
    </source>
</evidence>
<proteinExistence type="predicted"/>
<feature type="compositionally biased region" description="Low complexity" evidence="2">
    <location>
        <begin position="325"/>
        <end position="338"/>
    </location>
</feature>
<dbReference type="SUPFAM" id="SSF51197">
    <property type="entry name" value="Clavaminate synthase-like"/>
    <property type="match status" value="1"/>
</dbReference>
<keyword evidence="1" id="KW-0862">Zinc</keyword>
<feature type="compositionally biased region" description="Polar residues" evidence="2">
    <location>
        <begin position="359"/>
        <end position="368"/>
    </location>
</feature>
<feature type="region of interest" description="Disordered" evidence="2">
    <location>
        <begin position="1"/>
        <end position="25"/>
    </location>
</feature>
<name>A0A165HXN6_9BASI</name>
<feature type="region of interest" description="Disordered" evidence="2">
    <location>
        <begin position="1095"/>
        <end position="1123"/>
    </location>
</feature>
<feature type="compositionally biased region" description="Polar residues" evidence="2">
    <location>
        <begin position="619"/>
        <end position="633"/>
    </location>
</feature>
<feature type="compositionally biased region" description="Low complexity" evidence="2">
    <location>
        <begin position="277"/>
        <end position="290"/>
    </location>
</feature>
<dbReference type="PANTHER" id="PTHR24216">
    <property type="entry name" value="PAXILLIN-RELATED"/>
    <property type="match status" value="1"/>
</dbReference>
<feature type="compositionally biased region" description="Polar residues" evidence="2">
    <location>
        <begin position="687"/>
        <end position="703"/>
    </location>
</feature>
<feature type="region of interest" description="Disordered" evidence="2">
    <location>
        <begin position="256"/>
        <end position="398"/>
    </location>
</feature>
<keyword evidence="1" id="KW-0863">Zinc-finger</keyword>
<evidence type="ECO:0000259" key="3">
    <source>
        <dbReference type="PROSITE" id="PS50158"/>
    </source>
</evidence>
<feature type="compositionally biased region" description="Pro residues" evidence="2">
    <location>
        <begin position="54"/>
        <end position="63"/>
    </location>
</feature>
<evidence type="ECO:0000313" key="5">
    <source>
        <dbReference type="Proteomes" id="UP000076842"/>
    </source>
</evidence>
<dbReference type="STRING" id="1353952.A0A165HXN6"/>
<dbReference type="GO" id="GO:0003676">
    <property type="term" value="F:nucleic acid binding"/>
    <property type="evidence" value="ECO:0007669"/>
    <property type="project" value="InterPro"/>
</dbReference>
<evidence type="ECO:0000256" key="1">
    <source>
        <dbReference type="PROSITE-ProRule" id="PRU00047"/>
    </source>
</evidence>
<dbReference type="InterPro" id="IPR001878">
    <property type="entry name" value="Znf_CCHC"/>
</dbReference>
<reference evidence="4 5" key="1">
    <citation type="journal article" date="2016" name="Mol. Biol. Evol.">
        <title>Comparative Genomics of Early-Diverging Mushroom-Forming Fungi Provides Insights into the Origins of Lignocellulose Decay Capabilities.</title>
        <authorList>
            <person name="Nagy L.G."/>
            <person name="Riley R."/>
            <person name="Tritt A."/>
            <person name="Adam C."/>
            <person name="Daum C."/>
            <person name="Floudas D."/>
            <person name="Sun H."/>
            <person name="Yadav J.S."/>
            <person name="Pangilinan J."/>
            <person name="Larsson K.H."/>
            <person name="Matsuura K."/>
            <person name="Barry K."/>
            <person name="Labutti K."/>
            <person name="Kuo R."/>
            <person name="Ohm R.A."/>
            <person name="Bhattacharya S.S."/>
            <person name="Shirouzu T."/>
            <person name="Yoshinaga Y."/>
            <person name="Martin F.M."/>
            <person name="Grigoriev I.V."/>
            <person name="Hibbett D.S."/>
        </authorList>
    </citation>
    <scope>NUCLEOTIDE SEQUENCE [LARGE SCALE GENOMIC DNA]</scope>
    <source>
        <strain evidence="4 5">HHB12733</strain>
    </source>
</reference>
<dbReference type="Proteomes" id="UP000076842">
    <property type="component" value="Unassembled WGS sequence"/>
</dbReference>
<feature type="domain" description="CCHC-type" evidence="3">
    <location>
        <begin position="176"/>
        <end position="189"/>
    </location>
</feature>
<accession>A0A165HXN6</accession>
<gene>
    <name evidence="4" type="ORF">CALCODRAFT_515792</name>
</gene>
<dbReference type="PANTHER" id="PTHR24216:SF65">
    <property type="entry name" value="PAXILLIN-LIKE PROTEIN 1"/>
    <property type="match status" value="1"/>
</dbReference>
<dbReference type="GO" id="GO:0008270">
    <property type="term" value="F:zinc ion binding"/>
    <property type="evidence" value="ECO:0007669"/>
    <property type="project" value="UniProtKB-KW"/>
</dbReference>
<protein>
    <recommendedName>
        <fullName evidence="3">CCHC-type domain-containing protein</fullName>
    </recommendedName>
</protein>
<dbReference type="InParanoid" id="A0A165HXN6"/>
<feature type="region of interest" description="Disordered" evidence="2">
    <location>
        <begin position="619"/>
        <end position="703"/>
    </location>
</feature>
<keyword evidence="1" id="KW-0479">Metal-binding</keyword>
<feature type="region of interest" description="Disordered" evidence="2">
    <location>
        <begin position="54"/>
        <end position="148"/>
    </location>
</feature>
<dbReference type="Gene3D" id="2.60.120.650">
    <property type="entry name" value="Cupin"/>
    <property type="match status" value="1"/>
</dbReference>
<dbReference type="AlphaFoldDB" id="A0A165HXN6"/>
<keyword evidence="5" id="KW-1185">Reference proteome</keyword>
<sequence length="1184" mass="133032">MARLSDPVFRSTSPDQGYEDTWDWSDKEKTMTQQYVYVPYGAPYPHYHPPAPSYSAAPPPSYYAPPNQSNHDPYGTQHRTRYGQQEPAREHYRYGQRPPWRSDGDNHHAYDARERSPIRNSSVSRYPKGPHDDRRSAYQRHQSRAQADRRKYFNELKTRLYELPPVAGEPPVDRMCFNCGSETHQSRDCHGPDNYHFREACKSFNNTQMERRIAWRRWIHFKKPLPSDYDVVPVMPILGNAPVLKDDAIKQDEDMADSCTNPLNMADHEMTPPANDPQSSQKSPSTSATSIKVEATATLAPTASPRSVASAHTSLPNPSSHHLTPPASRPSASPHESSPAPPSLHVSPQRSSPPVAAPQDTSAHTSSLVDCPSMSPHPSHSQPHNPPLASSPPESIEGITTTLTSAPLHSPPVIWLDETEDNAQVDTSMLLDSSDTPDPAAMTRSDLLITKGEASKSISSEPVVSEPTACDLTASNQQLPDTMEVDLIVSEPVDLGLTISDIMAMEQPVPELLTRELKLSEGVLSETMGSDSMVSEATGPESMVEKLMVSAVEDVTPVGATSDLMISESVTCEPAVSEPVVADTRFDDVLSDYMMIEPTQVDCKPAVLEHQMKPTMSVFTEENASHSSPSQKMSAVAPSLSISPPPVSLPPKMIQPTLEISPATELTQAQPSDPPKNSIPAIKSEGKYSNQKPAKPQSDWTLRHSSMPTLRGFRMQDNLALLHFATDRVDVMNRLAKPAKDDPRFEERWTTDNMNDVQRKLRDNFVIKLHGGENWTEKGFNINTLLSEGVVRSRDWAENKKYEFQDLNLIARRETDEKAGHIDIYANHTFKQFFEEATDVQKRNNLLDCYYESYNWPPYLRSLQSRTLRSYNGEIPSKSTAMEVSELTEETWFIASHGWSWTGGHHDAGGRYTYIQVMLGEKWWYYFRPNEETLKRMEEDAEGVALDLVSYDYEKMNGMGTFYYVPVMAGDALLQPSWTKHFVWTPEDSFMAGKLFDLPSFERTERCMREEYVCGETSTNANRHGWYSALLNFAVTLPSVKPDRQMLPDHDLRALHRMLLNPRVYVPQDGEFTKKQDINLFLVVDEVQRLRAAADAKLASPKKPKPKPKPKGKAKPGESAPLDARQVTKVKYRRYHQDDDAELDAMHGVRVQLLGEAIPALEAVFKERGLEVPEVKMLLYPKKP</sequence>